<dbReference type="RefSeq" id="WP_105041968.1">
    <property type="nucleotide sequence ID" value="NZ_MQWA01000001.1"/>
</dbReference>
<organism evidence="1 2">
    <name type="scientific">Rubritalea profundi</name>
    <dbReference type="NCBI Taxonomy" id="1658618"/>
    <lineage>
        <taxon>Bacteria</taxon>
        <taxon>Pseudomonadati</taxon>
        <taxon>Verrucomicrobiota</taxon>
        <taxon>Verrucomicrobiia</taxon>
        <taxon>Verrucomicrobiales</taxon>
        <taxon>Rubritaleaceae</taxon>
        <taxon>Rubritalea</taxon>
    </lineage>
</organism>
<dbReference type="Proteomes" id="UP000239907">
    <property type="component" value="Unassembled WGS sequence"/>
</dbReference>
<dbReference type="EMBL" id="MQWA01000001">
    <property type="protein sequence ID" value="PQJ27481.1"/>
    <property type="molecule type" value="Genomic_DNA"/>
</dbReference>
<comment type="caution">
    <text evidence="1">The sequence shown here is derived from an EMBL/GenBank/DDBJ whole genome shotgun (WGS) entry which is preliminary data.</text>
</comment>
<evidence type="ECO:0000313" key="1">
    <source>
        <dbReference type="EMBL" id="PQJ27481.1"/>
    </source>
</evidence>
<dbReference type="Pfam" id="PF13618">
    <property type="entry name" value="Gluconate_2-dh3"/>
    <property type="match status" value="1"/>
</dbReference>
<protein>
    <recommendedName>
        <fullName evidence="3">Twin-arginine translocation pathway signal protein</fullName>
    </recommendedName>
</protein>
<dbReference type="AlphaFoldDB" id="A0A2S7TZ41"/>
<accession>A0A2S7TZ41</accession>
<name>A0A2S7TZ41_9BACT</name>
<evidence type="ECO:0000313" key="2">
    <source>
        <dbReference type="Proteomes" id="UP000239907"/>
    </source>
</evidence>
<proteinExistence type="predicted"/>
<dbReference type="OrthoDB" id="197191at2"/>
<reference evidence="1 2" key="1">
    <citation type="submission" date="2016-12" db="EMBL/GenBank/DDBJ databases">
        <title>Study of bacterial adaptation to deep sea.</title>
        <authorList>
            <person name="Song J."/>
            <person name="Yoshizawa S."/>
            <person name="Kogure K."/>
        </authorList>
    </citation>
    <scope>NUCLEOTIDE SEQUENCE [LARGE SCALE GENOMIC DNA]</scope>
    <source>
        <strain evidence="1 2">SAORIC-165</strain>
    </source>
</reference>
<sequence>MERRELLKIMAMAVGGSVALPESAFARIGEAFNPADLTYFRPAQRKQVAILAEAIIPETDTPGANGAGVPGWIELITKDCLTPEDQLIITEGLAAIMLRCAKDHGKGLDKLSAEEQVAFLTAYDEETKATRAKLEQQGKPQRQTFLQQFKELTKFCYVNSEVGATQAFDYHLVPGKWVPDMPLKPGMKAYSI</sequence>
<gene>
    <name evidence="1" type="ORF">BSZ32_02540</name>
</gene>
<keyword evidence="2" id="KW-1185">Reference proteome</keyword>
<evidence type="ECO:0008006" key="3">
    <source>
        <dbReference type="Google" id="ProtNLM"/>
    </source>
</evidence>
<dbReference type="InterPro" id="IPR027056">
    <property type="entry name" value="Gluconate_2DH_su3"/>
</dbReference>